<dbReference type="PANTHER" id="PTHR31131">
    <property type="entry name" value="CHROMOSOME 1, WHOLE GENOME SHOTGUN SEQUENCE"/>
    <property type="match status" value="1"/>
</dbReference>
<feature type="compositionally biased region" description="Low complexity" evidence="1">
    <location>
        <begin position="291"/>
        <end position="302"/>
    </location>
</feature>
<dbReference type="InParanoid" id="A0A165E823"/>
<evidence type="ECO:0000313" key="4">
    <source>
        <dbReference type="Proteomes" id="UP000076871"/>
    </source>
</evidence>
<feature type="compositionally biased region" description="Low complexity" evidence="1">
    <location>
        <begin position="525"/>
        <end position="540"/>
    </location>
</feature>
<dbReference type="InterPro" id="IPR051719">
    <property type="entry name" value="CASTOR_mTORC1"/>
</dbReference>
<feature type="region of interest" description="Disordered" evidence="1">
    <location>
        <begin position="224"/>
        <end position="248"/>
    </location>
</feature>
<dbReference type="RefSeq" id="XP_040764163.1">
    <property type="nucleotide sequence ID" value="XM_040901459.1"/>
</dbReference>
<organism evidence="3 4">
    <name type="scientific">Laetiporus sulphureus 93-53</name>
    <dbReference type="NCBI Taxonomy" id="1314785"/>
    <lineage>
        <taxon>Eukaryota</taxon>
        <taxon>Fungi</taxon>
        <taxon>Dikarya</taxon>
        <taxon>Basidiomycota</taxon>
        <taxon>Agaricomycotina</taxon>
        <taxon>Agaricomycetes</taxon>
        <taxon>Polyporales</taxon>
        <taxon>Laetiporus</taxon>
    </lineage>
</organism>
<dbReference type="GO" id="GO:0006520">
    <property type="term" value="P:amino acid metabolic process"/>
    <property type="evidence" value="ECO:0007669"/>
    <property type="project" value="UniProtKB-ARBA"/>
</dbReference>
<dbReference type="AlphaFoldDB" id="A0A165E823"/>
<feature type="compositionally biased region" description="Basic and acidic residues" evidence="1">
    <location>
        <begin position="461"/>
        <end position="470"/>
    </location>
</feature>
<name>A0A165E823_9APHY</name>
<dbReference type="OrthoDB" id="58529at2759"/>
<feature type="region of interest" description="Disordered" evidence="1">
    <location>
        <begin position="590"/>
        <end position="617"/>
    </location>
</feature>
<feature type="region of interest" description="Disordered" evidence="1">
    <location>
        <begin position="430"/>
        <end position="482"/>
    </location>
</feature>
<dbReference type="Proteomes" id="UP000076871">
    <property type="component" value="Unassembled WGS sequence"/>
</dbReference>
<dbReference type="InterPro" id="IPR027795">
    <property type="entry name" value="CASTOR_ACT_dom"/>
</dbReference>
<dbReference type="SUPFAM" id="SSF55021">
    <property type="entry name" value="ACT-like"/>
    <property type="match status" value="1"/>
</dbReference>
<evidence type="ECO:0000256" key="1">
    <source>
        <dbReference type="SAM" id="MobiDB-lite"/>
    </source>
</evidence>
<dbReference type="Gene3D" id="3.30.2130.10">
    <property type="entry name" value="VC0802-like"/>
    <property type="match status" value="2"/>
</dbReference>
<accession>A0A165E823</accession>
<feature type="region of interest" description="Disordered" evidence="1">
    <location>
        <begin position="280"/>
        <end position="304"/>
    </location>
</feature>
<dbReference type="Pfam" id="PF13840">
    <property type="entry name" value="ACT_7"/>
    <property type="match status" value="1"/>
</dbReference>
<dbReference type="PANTHER" id="PTHR31131:SF6">
    <property type="entry name" value="CASTOR ACT DOMAIN-CONTAINING PROTEIN"/>
    <property type="match status" value="1"/>
</dbReference>
<feature type="compositionally biased region" description="Acidic residues" evidence="1">
    <location>
        <begin position="441"/>
        <end position="460"/>
    </location>
</feature>
<sequence length="679" mass="73471">MAENVTISLLPVSLALVHLPRSRLESLTTHVLSQILLPNPTFLNITCNEIELSLFAEHHVLKDFEKIAKKDAHKLAKAMKESTDEQSRAQVRRRRRKHVVEHWEPVEVSSDRWSVLQIDSHSDQLDNSGARVRELSAPLAAAGISILYQSSYMSDFIFVKSARLSQVMSLLASAGFNLYSSDPTNFTAQLSTFTSPLLSPTPDDNSSISLLDLTTVAQRVDPEGRAIFTRSRSGTDSTSISSGSRGTPLPPLLHMSGRLDFAFPADPTVSSPISVASECDEMKTPAPAPKSVVSRSQSHSPSGCEVSLLAPDLTYVGLADEHVDMWGLKIIKLVAFPRLIVGGDRSTESLSSGSSSGGTRFLSSSPSAVDFDAAVAPPVFPTNPLDEVSLRIITASDVGNTSGSDTTTRVGLDSPKEELAVYDSAEATVSELRRRKKWEEGSEQSSDDENTSPSSDEEGDSEAKFERERSSSASSSGRPSLAHYDTLDTLYTLDTVMTVETVRPAPVSESIESTEDVDAAKRSRSPSTSSSSSSSSSASISPPPLVPFFSFTRTTEGSSLTAPVSLLAALFPPDQRHMVICSDELDVLDSRQSSPAVDEEEALQDAEEDDADRGPQGPLKCLQIDLRKFGLDKYGLVNRFSRTLEENGINHIYNSTFKTANLLVDKAHATRAQALLRSC</sequence>
<dbReference type="GeneID" id="63818491"/>
<feature type="region of interest" description="Disordered" evidence="1">
    <location>
        <begin position="504"/>
        <end position="541"/>
    </location>
</feature>
<dbReference type="InterPro" id="IPR045865">
    <property type="entry name" value="ACT-like_dom_sf"/>
</dbReference>
<feature type="compositionally biased region" description="Acidic residues" evidence="1">
    <location>
        <begin position="597"/>
        <end position="611"/>
    </location>
</feature>
<feature type="compositionally biased region" description="Low complexity" evidence="1">
    <location>
        <begin position="471"/>
        <end position="482"/>
    </location>
</feature>
<dbReference type="GO" id="GO:0046394">
    <property type="term" value="P:carboxylic acid biosynthetic process"/>
    <property type="evidence" value="ECO:0007669"/>
    <property type="project" value="UniProtKB-ARBA"/>
</dbReference>
<evidence type="ECO:0000259" key="2">
    <source>
        <dbReference type="Pfam" id="PF13840"/>
    </source>
</evidence>
<evidence type="ECO:0000313" key="3">
    <source>
        <dbReference type="EMBL" id="KZT06423.1"/>
    </source>
</evidence>
<feature type="domain" description="CASTOR ACT" evidence="2">
    <location>
        <begin position="109"/>
        <end position="172"/>
    </location>
</feature>
<proteinExistence type="predicted"/>
<feature type="compositionally biased region" description="Low complexity" evidence="1">
    <location>
        <begin position="229"/>
        <end position="247"/>
    </location>
</feature>
<keyword evidence="4" id="KW-1185">Reference proteome</keyword>
<reference evidence="3 4" key="1">
    <citation type="journal article" date="2016" name="Mol. Biol. Evol.">
        <title>Comparative Genomics of Early-Diverging Mushroom-Forming Fungi Provides Insights into the Origins of Lignocellulose Decay Capabilities.</title>
        <authorList>
            <person name="Nagy L.G."/>
            <person name="Riley R."/>
            <person name="Tritt A."/>
            <person name="Adam C."/>
            <person name="Daum C."/>
            <person name="Floudas D."/>
            <person name="Sun H."/>
            <person name="Yadav J.S."/>
            <person name="Pangilinan J."/>
            <person name="Larsson K.H."/>
            <person name="Matsuura K."/>
            <person name="Barry K."/>
            <person name="Labutti K."/>
            <person name="Kuo R."/>
            <person name="Ohm R.A."/>
            <person name="Bhattacharya S.S."/>
            <person name="Shirouzu T."/>
            <person name="Yoshinaga Y."/>
            <person name="Martin F.M."/>
            <person name="Grigoriev I.V."/>
            <person name="Hibbett D.S."/>
        </authorList>
    </citation>
    <scope>NUCLEOTIDE SEQUENCE [LARGE SCALE GENOMIC DNA]</scope>
    <source>
        <strain evidence="3 4">93-53</strain>
    </source>
</reference>
<protein>
    <recommendedName>
        <fullName evidence="2">CASTOR ACT domain-containing protein</fullName>
    </recommendedName>
</protein>
<gene>
    <name evidence="3" type="ORF">LAESUDRAFT_177259</name>
</gene>
<dbReference type="EMBL" id="KV427624">
    <property type="protein sequence ID" value="KZT06423.1"/>
    <property type="molecule type" value="Genomic_DNA"/>
</dbReference>